<dbReference type="AlphaFoldDB" id="G2YI26"/>
<sequence length="79" mass="8920">MPIRSGKYFPKDRNPARALGKSPESLSSAKERQHSKVIRTEGNLLMMVAIGSLECCCLEIWTVALAKLNKRKLVEIYQD</sequence>
<proteinExistence type="predicted"/>
<dbReference type="Proteomes" id="UP000008177">
    <property type="component" value="Unplaced contigs"/>
</dbReference>
<reference evidence="3" key="1">
    <citation type="journal article" date="2011" name="PLoS Genet.">
        <title>Genomic analysis of the necrotrophic fungal pathogens Sclerotinia sclerotiorum and Botrytis cinerea.</title>
        <authorList>
            <person name="Amselem J."/>
            <person name="Cuomo C.A."/>
            <person name="van Kan J.A."/>
            <person name="Viaud M."/>
            <person name="Benito E.P."/>
            <person name="Couloux A."/>
            <person name="Coutinho P.M."/>
            <person name="de Vries R.P."/>
            <person name="Dyer P.S."/>
            <person name="Fillinger S."/>
            <person name="Fournier E."/>
            <person name="Gout L."/>
            <person name="Hahn M."/>
            <person name="Kohn L."/>
            <person name="Lapalu N."/>
            <person name="Plummer K.M."/>
            <person name="Pradier J.M."/>
            <person name="Quevillon E."/>
            <person name="Sharon A."/>
            <person name="Simon A."/>
            <person name="ten Have A."/>
            <person name="Tudzynski B."/>
            <person name="Tudzynski P."/>
            <person name="Wincker P."/>
            <person name="Andrew M."/>
            <person name="Anthouard V."/>
            <person name="Beever R.E."/>
            <person name="Beffa R."/>
            <person name="Benoit I."/>
            <person name="Bouzid O."/>
            <person name="Brault B."/>
            <person name="Chen Z."/>
            <person name="Choquer M."/>
            <person name="Collemare J."/>
            <person name="Cotton P."/>
            <person name="Danchin E.G."/>
            <person name="Da Silva C."/>
            <person name="Gautier A."/>
            <person name="Giraud C."/>
            <person name="Giraud T."/>
            <person name="Gonzalez C."/>
            <person name="Grossetete S."/>
            <person name="Guldener U."/>
            <person name="Henrissat B."/>
            <person name="Howlett B.J."/>
            <person name="Kodira C."/>
            <person name="Kretschmer M."/>
            <person name="Lappartient A."/>
            <person name="Leroch M."/>
            <person name="Levis C."/>
            <person name="Mauceli E."/>
            <person name="Neuveglise C."/>
            <person name="Oeser B."/>
            <person name="Pearson M."/>
            <person name="Poulain J."/>
            <person name="Poussereau N."/>
            <person name="Quesneville H."/>
            <person name="Rascle C."/>
            <person name="Schumacher J."/>
            <person name="Segurens B."/>
            <person name="Sexton A."/>
            <person name="Silva E."/>
            <person name="Sirven C."/>
            <person name="Soanes D.M."/>
            <person name="Talbot N.J."/>
            <person name="Templeton M."/>
            <person name="Yandava C."/>
            <person name="Yarden O."/>
            <person name="Zeng Q."/>
            <person name="Rollins J.A."/>
            <person name="Lebrun M.H."/>
            <person name="Dickman M."/>
        </authorList>
    </citation>
    <scope>NUCLEOTIDE SEQUENCE [LARGE SCALE GENOMIC DNA]</scope>
    <source>
        <strain evidence="3">T4</strain>
    </source>
</reference>
<evidence type="ECO:0000256" key="1">
    <source>
        <dbReference type="SAM" id="MobiDB-lite"/>
    </source>
</evidence>
<name>G2YI26_BOTF4</name>
<dbReference type="HOGENOM" id="CLU_2605765_0_0_1"/>
<gene>
    <name evidence="2" type="ORF">BofuT4_uP016690.1</name>
</gene>
<dbReference type="EMBL" id="FQ790337">
    <property type="protein sequence ID" value="CCD51363.1"/>
    <property type="molecule type" value="Genomic_DNA"/>
</dbReference>
<accession>G2YI26</accession>
<protein>
    <submittedName>
        <fullName evidence="2">Uncharacterized protein</fullName>
    </submittedName>
</protein>
<organism evidence="2 3">
    <name type="scientific">Botryotinia fuckeliana (strain T4)</name>
    <name type="common">Noble rot fungus</name>
    <name type="synonym">Botrytis cinerea</name>
    <dbReference type="NCBI Taxonomy" id="999810"/>
    <lineage>
        <taxon>Eukaryota</taxon>
        <taxon>Fungi</taxon>
        <taxon>Dikarya</taxon>
        <taxon>Ascomycota</taxon>
        <taxon>Pezizomycotina</taxon>
        <taxon>Leotiomycetes</taxon>
        <taxon>Helotiales</taxon>
        <taxon>Sclerotiniaceae</taxon>
        <taxon>Botrytis</taxon>
    </lineage>
</organism>
<dbReference type="InParanoid" id="G2YI26"/>
<evidence type="ECO:0000313" key="2">
    <source>
        <dbReference type="EMBL" id="CCD51363.1"/>
    </source>
</evidence>
<feature type="region of interest" description="Disordered" evidence="1">
    <location>
        <begin position="1"/>
        <end position="34"/>
    </location>
</feature>
<evidence type="ECO:0000313" key="3">
    <source>
        <dbReference type="Proteomes" id="UP000008177"/>
    </source>
</evidence>